<keyword evidence="1" id="KW-0812">Transmembrane</keyword>
<accession>A0A1H9XU92</accession>
<feature type="transmembrane region" description="Helical" evidence="1">
    <location>
        <begin position="94"/>
        <end position="113"/>
    </location>
</feature>
<organism evidence="2 3">
    <name type="scientific">Pedococcus cremeus</name>
    <dbReference type="NCBI Taxonomy" id="587636"/>
    <lineage>
        <taxon>Bacteria</taxon>
        <taxon>Bacillati</taxon>
        <taxon>Actinomycetota</taxon>
        <taxon>Actinomycetes</taxon>
        <taxon>Micrococcales</taxon>
        <taxon>Intrasporangiaceae</taxon>
        <taxon>Pedococcus</taxon>
    </lineage>
</organism>
<gene>
    <name evidence="2" type="ORF">SAMN05216199_0479</name>
</gene>
<keyword evidence="3" id="KW-1185">Reference proteome</keyword>
<evidence type="ECO:0000256" key="1">
    <source>
        <dbReference type="SAM" id="Phobius"/>
    </source>
</evidence>
<sequence>MVTLRSWPRRRWVAAAVGLPLVLLVLLRAAAPTSGATSVWMTLVGLAAAAGSLTLASYLPARGWRPDLGCTPCAAVSGLTLVGALVVLDGYGPDVSGALLAVLLTTFGLVQRLRQQPACARA</sequence>
<dbReference type="STRING" id="587636.SAMN05216199_0479"/>
<evidence type="ECO:0008006" key="4">
    <source>
        <dbReference type="Google" id="ProtNLM"/>
    </source>
</evidence>
<feature type="transmembrane region" description="Helical" evidence="1">
    <location>
        <begin position="68"/>
        <end position="88"/>
    </location>
</feature>
<evidence type="ECO:0000313" key="2">
    <source>
        <dbReference type="EMBL" id="SES49704.1"/>
    </source>
</evidence>
<keyword evidence="1" id="KW-1133">Transmembrane helix</keyword>
<evidence type="ECO:0000313" key="3">
    <source>
        <dbReference type="Proteomes" id="UP000199019"/>
    </source>
</evidence>
<keyword evidence="1" id="KW-0472">Membrane</keyword>
<dbReference type="Proteomes" id="UP000199019">
    <property type="component" value="Unassembled WGS sequence"/>
</dbReference>
<dbReference type="EMBL" id="FOHB01000014">
    <property type="protein sequence ID" value="SES49704.1"/>
    <property type="molecule type" value="Genomic_DNA"/>
</dbReference>
<feature type="transmembrane region" description="Helical" evidence="1">
    <location>
        <begin position="39"/>
        <end position="61"/>
    </location>
</feature>
<dbReference type="AlphaFoldDB" id="A0A1H9XU92"/>
<protein>
    <recommendedName>
        <fullName evidence="4">MerC mercury resistance protein</fullName>
    </recommendedName>
</protein>
<proteinExistence type="predicted"/>
<reference evidence="3" key="1">
    <citation type="submission" date="2016-10" db="EMBL/GenBank/DDBJ databases">
        <authorList>
            <person name="Varghese N."/>
            <person name="Submissions S."/>
        </authorList>
    </citation>
    <scope>NUCLEOTIDE SEQUENCE [LARGE SCALE GENOMIC DNA]</scope>
    <source>
        <strain evidence="3">CGMCC 1.6963</strain>
    </source>
</reference>
<name>A0A1H9XU92_9MICO</name>